<dbReference type="GO" id="GO:0003700">
    <property type="term" value="F:DNA-binding transcription factor activity"/>
    <property type="evidence" value="ECO:0007669"/>
    <property type="project" value="InterPro"/>
</dbReference>
<evidence type="ECO:0000259" key="4">
    <source>
        <dbReference type="PROSITE" id="PS50995"/>
    </source>
</evidence>
<dbReference type="PROSITE" id="PS01117">
    <property type="entry name" value="HTH_MARR_1"/>
    <property type="match status" value="1"/>
</dbReference>
<accession>A0A097AQY7</accession>
<dbReference type="PANTHER" id="PTHR42756:SF1">
    <property type="entry name" value="TRANSCRIPTIONAL REPRESSOR OF EMRAB OPERON"/>
    <property type="match status" value="1"/>
</dbReference>
<evidence type="ECO:0000313" key="5">
    <source>
        <dbReference type="EMBL" id="AIS52229.1"/>
    </source>
</evidence>
<sequence>MKLGYIDSLEMFLREINHILNLYTRSYLNEKNITMARFWVMNKLSVDNPITMKELQRRLLLAPGTLTGLVDNLVSDGLVERWRDETDRRLVYLVLTQEGDKLLKEILQYRTSILANILKKIDGLDVERLNSDLRLIWNQLKECETC</sequence>
<dbReference type="OrthoDB" id="327696at2"/>
<name>A0A097AQY7_THEKI</name>
<evidence type="ECO:0000256" key="2">
    <source>
        <dbReference type="ARBA" id="ARBA00023125"/>
    </source>
</evidence>
<dbReference type="PANTHER" id="PTHR42756">
    <property type="entry name" value="TRANSCRIPTIONAL REGULATOR, MARR"/>
    <property type="match status" value="1"/>
</dbReference>
<keyword evidence="1" id="KW-0805">Transcription regulation</keyword>
<evidence type="ECO:0000256" key="3">
    <source>
        <dbReference type="ARBA" id="ARBA00023163"/>
    </source>
</evidence>
<dbReference type="PRINTS" id="PR00598">
    <property type="entry name" value="HTHMARR"/>
</dbReference>
<dbReference type="STRING" id="2325.TKV_c10540"/>
<dbReference type="SMART" id="SM00347">
    <property type="entry name" value="HTH_MARR"/>
    <property type="match status" value="1"/>
</dbReference>
<dbReference type="EMBL" id="CP009170">
    <property type="protein sequence ID" value="AIS52229.1"/>
    <property type="molecule type" value="Genomic_DNA"/>
</dbReference>
<keyword evidence="3" id="KW-0804">Transcription</keyword>
<dbReference type="KEGG" id="tki:TKV_c10540"/>
<reference evidence="6" key="1">
    <citation type="journal article" date="2015" name="Genome Announc.">
        <title>Whole-Genome Sequences of 80 Environmental and Clinical Isolates of Burkholderia pseudomallei.</title>
        <authorList>
            <person name="Johnson S.L."/>
            <person name="Baker A.L."/>
            <person name="Chain P.S."/>
            <person name="Currie B.J."/>
            <person name="Daligault H.E."/>
            <person name="Davenport K.W."/>
            <person name="Davis C.B."/>
            <person name="Inglis T.J."/>
            <person name="Kaestli M."/>
            <person name="Koren S."/>
            <person name="Mayo M."/>
            <person name="Merritt A.J."/>
            <person name="Price E.P."/>
            <person name="Sarovich D.S."/>
            <person name="Warner J."/>
            <person name="Rosovitz M.J."/>
        </authorList>
    </citation>
    <scope>NUCLEOTIDE SEQUENCE [LARGE SCALE GENOMIC DNA]</scope>
    <source>
        <strain evidence="6">DSM 2030</strain>
    </source>
</reference>
<dbReference type="RefSeq" id="WP_049685017.1">
    <property type="nucleotide sequence ID" value="NZ_CP009170.1"/>
</dbReference>
<dbReference type="PROSITE" id="PS50995">
    <property type="entry name" value="HTH_MARR_2"/>
    <property type="match status" value="1"/>
</dbReference>
<keyword evidence="2" id="KW-0238">DNA-binding</keyword>
<evidence type="ECO:0000313" key="6">
    <source>
        <dbReference type="Proteomes" id="UP000029669"/>
    </source>
</evidence>
<dbReference type="SUPFAM" id="SSF46785">
    <property type="entry name" value="Winged helix' DNA-binding domain"/>
    <property type="match status" value="1"/>
</dbReference>
<keyword evidence="6" id="KW-1185">Reference proteome</keyword>
<feature type="domain" description="HTH marR-type" evidence="4">
    <location>
        <begin position="1"/>
        <end position="138"/>
    </location>
</feature>
<dbReference type="InterPro" id="IPR000835">
    <property type="entry name" value="HTH_MarR-typ"/>
</dbReference>
<gene>
    <name evidence="5" type="ORF">TKV_c10540</name>
</gene>
<protein>
    <submittedName>
        <fullName evidence="5">Transcriptional regulator, MarR family</fullName>
    </submittedName>
</protein>
<dbReference type="GO" id="GO:0003677">
    <property type="term" value="F:DNA binding"/>
    <property type="evidence" value="ECO:0007669"/>
    <property type="project" value="UniProtKB-KW"/>
</dbReference>
<dbReference type="eggNOG" id="COG1846">
    <property type="taxonomic scope" value="Bacteria"/>
</dbReference>
<dbReference type="InterPro" id="IPR023187">
    <property type="entry name" value="Tscrpt_reg_MarR-type_CS"/>
</dbReference>
<dbReference type="Pfam" id="PF01047">
    <property type="entry name" value="MarR"/>
    <property type="match status" value="1"/>
</dbReference>
<dbReference type="InterPro" id="IPR036390">
    <property type="entry name" value="WH_DNA-bd_sf"/>
</dbReference>
<organism evidence="5 6">
    <name type="scientific">Thermoanaerobacter kivui</name>
    <name type="common">Acetogenium kivui</name>
    <dbReference type="NCBI Taxonomy" id="2325"/>
    <lineage>
        <taxon>Bacteria</taxon>
        <taxon>Bacillati</taxon>
        <taxon>Bacillota</taxon>
        <taxon>Clostridia</taxon>
        <taxon>Thermoanaerobacterales</taxon>
        <taxon>Thermoanaerobacteraceae</taxon>
        <taxon>Thermoanaerobacter</taxon>
    </lineage>
</organism>
<evidence type="ECO:0000256" key="1">
    <source>
        <dbReference type="ARBA" id="ARBA00023015"/>
    </source>
</evidence>
<dbReference type="Proteomes" id="UP000029669">
    <property type="component" value="Chromosome"/>
</dbReference>
<dbReference type="AlphaFoldDB" id="A0A097AQY7"/>
<dbReference type="Gene3D" id="1.10.10.10">
    <property type="entry name" value="Winged helix-like DNA-binding domain superfamily/Winged helix DNA-binding domain"/>
    <property type="match status" value="1"/>
</dbReference>
<dbReference type="InterPro" id="IPR036388">
    <property type="entry name" value="WH-like_DNA-bd_sf"/>
</dbReference>
<dbReference type="HOGENOM" id="CLU_083287_27_8_9"/>
<proteinExistence type="predicted"/>